<dbReference type="Proteomes" id="UP000239866">
    <property type="component" value="Unassembled WGS sequence"/>
</dbReference>
<evidence type="ECO:0000256" key="1">
    <source>
        <dbReference type="SAM" id="Phobius"/>
    </source>
</evidence>
<accession>A0A2T1K7M0</accession>
<protein>
    <submittedName>
        <fullName evidence="2">Uncharacterized protein</fullName>
    </submittedName>
</protein>
<dbReference type="AlphaFoldDB" id="A0A2T1K7M0"/>
<organism evidence="2 3">
    <name type="scientific">Marinobacter fuscus</name>
    <dbReference type="NCBI Taxonomy" id="2109942"/>
    <lineage>
        <taxon>Bacteria</taxon>
        <taxon>Pseudomonadati</taxon>
        <taxon>Pseudomonadota</taxon>
        <taxon>Gammaproteobacteria</taxon>
        <taxon>Pseudomonadales</taxon>
        <taxon>Marinobacteraceae</taxon>
        <taxon>Marinobacter</taxon>
    </lineage>
</organism>
<dbReference type="RefSeq" id="WP_106763055.1">
    <property type="nucleotide sequence ID" value="NZ_PXNP01000085.1"/>
</dbReference>
<keyword evidence="1" id="KW-0812">Transmembrane</keyword>
<keyword evidence="1" id="KW-0472">Membrane</keyword>
<sequence length="219" mass="24835">MDSGLPGALLATVDLPLLLAAGALLLALMALWQAGRSRQSQQNELAVLRERSETLWREVDDLRVSQFNHSDATPSQATGSLDQSRYQTEMEAYNHIWPQIWHLHERLGMFLRTVEAGDAAGELRLEARNAALEARNLLNRHRPFCNELVDELLTRFIDVEIKAHLAACQYLDLLKDAATAPSNHDRRVLHEKYHGLHEGEARELMNQLVTSIRHRAIKP</sequence>
<gene>
    <name evidence="2" type="ORF">C7H09_12225</name>
</gene>
<proteinExistence type="predicted"/>
<feature type="transmembrane region" description="Helical" evidence="1">
    <location>
        <begin position="15"/>
        <end position="32"/>
    </location>
</feature>
<evidence type="ECO:0000313" key="2">
    <source>
        <dbReference type="EMBL" id="PSF06097.1"/>
    </source>
</evidence>
<keyword evidence="3" id="KW-1185">Reference proteome</keyword>
<keyword evidence="1" id="KW-1133">Transmembrane helix</keyword>
<comment type="caution">
    <text evidence="2">The sequence shown here is derived from an EMBL/GenBank/DDBJ whole genome shotgun (WGS) entry which is preliminary data.</text>
</comment>
<reference evidence="2 3" key="1">
    <citation type="submission" date="2018-03" db="EMBL/GenBank/DDBJ databases">
        <title>Marinobacter brunus sp. nov., a marine bacterium of Gamma-proteobacteria isolated from the surface seawater of the South China Sea.</title>
        <authorList>
            <person name="Cheng H."/>
            <person name="Wu Y.-H."/>
            <person name="Xamxidin M."/>
            <person name="Xu X.-W."/>
        </authorList>
    </citation>
    <scope>NUCLEOTIDE SEQUENCE [LARGE SCALE GENOMIC DNA]</scope>
    <source>
        <strain evidence="2 3">NH169-3</strain>
    </source>
</reference>
<name>A0A2T1K7M0_9GAMM</name>
<dbReference type="OrthoDB" id="6363294at2"/>
<evidence type="ECO:0000313" key="3">
    <source>
        <dbReference type="Proteomes" id="UP000239866"/>
    </source>
</evidence>
<dbReference type="EMBL" id="PXNP01000085">
    <property type="protein sequence ID" value="PSF06097.1"/>
    <property type="molecule type" value="Genomic_DNA"/>
</dbReference>